<evidence type="ECO:0000256" key="1">
    <source>
        <dbReference type="ARBA" id="ARBA00022737"/>
    </source>
</evidence>
<dbReference type="InterPro" id="IPR036770">
    <property type="entry name" value="Ankyrin_rpt-contain_sf"/>
</dbReference>
<dbReference type="Proteomes" id="UP001444661">
    <property type="component" value="Unassembled WGS sequence"/>
</dbReference>
<organism evidence="5 6">
    <name type="scientific">Apiospora rasikravindrae</name>
    <dbReference type="NCBI Taxonomy" id="990691"/>
    <lineage>
        <taxon>Eukaryota</taxon>
        <taxon>Fungi</taxon>
        <taxon>Dikarya</taxon>
        <taxon>Ascomycota</taxon>
        <taxon>Pezizomycotina</taxon>
        <taxon>Sordariomycetes</taxon>
        <taxon>Xylariomycetidae</taxon>
        <taxon>Amphisphaeriales</taxon>
        <taxon>Apiosporaceae</taxon>
        <taxon>Apiospora</taxon>
    </lineage>
</organism>
<protein>
    <recommendedName>
        <fullName evidence="7">Ankyrin</fullName>
    </recommendedName>
</protein>
<feature type="repeat" description="ANK" evidence="3">
    <location>
        <begin position="243"/>
        <end position="267"/>
    </location>
</feature>
<evidence type="ECO:0000256" key="4">
    <source>
        <dbReference type="SAM" id="MobiDB-lite"/>
    </source>
</evidence>
<dbReference type="Gene3D" id="1.25.40.20">
    <property type="entry name" value="Ankyrin repeat-containing domain"/>
    <property type="match status" value="2"/>
</dbReference>
<evidence type="ECO:0000256" key="3">
    <source>
        <dbReference type="PROSITE-ProRule" id="PRU00023"/>
    </source>
</evidence>
<dbReference type="Pfam" id="PF00023">
    <property type="entry name" value="Ank"/>
    <property type="match status" value="1"/>
</dbReference>
<reference evidence="5 6" key="1">
    <citation type="submission" date="2023-01" db="EMBL/GenBank/DDBJ databases">
        <title>Analysis of 21 Apiospora genomes using comparative genomics revels a genus with tremendous synthesis potential of carbohydrate active enzymes and secondary metabolites.</title>
        <authorList>
            <person name="Sorensen T."/>
        </authorList>
    </citation>
    <scope>NUCLEOTIDE SEQUENCE [LARGE SCALE GENOMIC DNA]</scope>
    <source>
        <strain evidence="5 6">CBS 33761</strain>
    </source>
</reference>
<dbReference type="SMART" id="SM00248">
    <property type="entry name" value="ANK"/>
    <property type="match status" value="4"/>
</dbReference>
<dbReference type="PANTHER" id="PTHR24126:SF24">
    <property type="entry name" value="26S PROTEASOME NON-ATPASE REGULATORY SUBUNIT 10"/>
    <property type="match status" value="1"/>
</dbReference>
<name>A0ABR1TFT4_9PEZI</name>
<dbReference type="SUPFAM" id="SSF48403">
    <property type="entry name" value="Ankyrin repeat"/>
    <property type="match status" value="1"/>
</dbReference>
<evidence type="ECO:0000313" key="5">
    <source>
        <dbReference type="EMBL" id="KAK8045479.1"/>
    </source>
</evidence>
<comment type="caution">
    <text evidence="5">The sequence shown here is derived from an EMBL/GenBank/DDBJ whole genome shotgun (WGS) entry which is preliminary data.</text>
</comment>
<sequence length="630" mass="70513">MSSAMIPKPVEASHDGQISRKRVHLPPEVHQMIFDAINRPDRARTALSVMLANKELHGLWKRFLYEDNINNDKSSAMVHAVLYGHMQPMRDLVGVGTTAEGKSVDMNVYLDGFETREWCFDPTTICGEFIRYNQLTILQAAIARSDEQTVRFLVQNGADVNMKGYAKEYNVDPDAEKSPEEGYEEYYDTEETSESNLYDDLYPSHECSFQSPIHMATCQGHLPIVQILVDAKSTLLWNPTQVEGFSVLHTAAMCGHAHLIRYFVKNGLIPVDSTAPCFTKNHPHRLPMMLTPAQCAAHTKAGIRTLWLFKELGADMSLVVLPLLRPSTLRASPNFSLARQLLTEASWKVDLGANVLEFSDGKCSLADAILDLYLCQDEVGLDVRGWRLILQIALAGGADINRLYRQTTVSPDRSLLETLFNYTTGKKASMLTELLLRRGAQNLTHSGHDNFETYGNSLLLMYLNDSLLNHDKQWGNLGIWSQGLTARDNLVREASDDSGRKIKALLAAGIRVDGVNEHGFTSLIMACLLVVCCDKPMEFMKMLLDAGADPNQTSQLTSPRSNGKLKSPMAVCFSNMHCYWACKLLHQYGGTLHKDDDLNEIEGRINQCFPFGKSRVMELFKKLANQVKSN</sequence>
<evidence type="ECO:0000256" key="2">
    <source>
        <dbReference type="ARBA" id="ARBA00023043"/>
    </source>
</evidence>
<keyword evidence="2 3" id="KW-0040">ANK repeat</keyword>
<evidence type="ECO:0008006" key="7">
    <source>
        <dbReference type="Google" id="ProtNLM"/>
    </source>
</evidence>
<keyword evidence="6" id="KW-1185">Reference proteome</keyword>
<dbReference type="PANTHER" id="PTHR24126">
    <property type="entry name" value="ANKYRIN REPEAT, PH AND SEC7 DOMAIN CONTAINING PROTEIN SECG-RELATED"/>
    <property type="match status" value="1"/>
</dbReference>
<feature type="region of interest" description="Disordered" evidence="4">
    <location>
        <begin position="1"/>
        <end position="22"/>
    </location>
</feature>
<gene>
    <name evidence="5" type="ORF">PG993_005503</name>
</gene>
<accession>A0ABR1TFT4</accession>
<dbReference type="InterPro" id="IPR002110">
    <property type="entry name" value="Ankyrin_rpt"/>
</dbReference>
<dbReference type="PROSITE" id="PS50088">
    <property type="entry name" value="ANK_REPEAT"/>
    <property type="match status" value="2"/>
</dbReference>
<feature type="repeat" description="ANK" evidence="3">
    <location>
        <begin position="133"/>
        <end position="165"/>
    </location>
</feature>
<evidence type="ECO:0000313" key="6">
    <source>
        <dbReference type="Proteomes" id="UP001444661"/>
    </source>
</evidence>
<dbReference type="PROSITE" id="PS50297">
    <property type="entry name" value="ANK_REP_REGION"/>
    <property type="match status" value="2"/>
</dbReference>
<keyword evidence="1" id="KW-0677">Repeat</keyword>
<dbReference type="EMBL" id="JAQQWK010000003">
    <property type="protein sequence ID" value="KAK8045479.1"/>
    <property type="molecule type" value="Genomic_DNA"/>
</dbReference>
<dbReference type="Pfam" id="PF12796">
    <property type="entry name" value="Ank_2"/>
    <property type="match status" value="1"/>
</dbReference>
<proteinExistence type="predicted"/>